<comment type="caution">
    <text evidence="1">The sequence shown here is derived from an EMBL/GenBank/DDBJ whole genome shotgun (WGS) entry which is preliminary data.</text>
</comment>
<evidence type="ECO:0000313" key="1">
    <source>
        <dbReference type="EMBL" id="NEZ54387.1"/>
    </source>
</evidence>
<accession>A0A6M0RDM8</accession>
<dbReference type="RefSeq" id="WP_163695944.1">
    <property type="nucleotide sequence ID" value="NZ_QXHD01000003.1"/>
</dbReference>
<reference evidence="1 2" key="1">
    <citation type="journal article" date="2020" name="Microb. Ecol.">
        <title>Ecogenomics of the Marine Benthic Filamentous Cyanobacterium Adonisia.</title>
        <authorList>
            <person name="Walter J.M."/>
            <person name="Coutinho F.H."/>
            <person name="Leomil L."/>
            <person name="Hargreaves P.I."/>
            <person name="Campeao M.E."/>
            <person name="Vieira V.V."/>
            <person name="Silva B.S."/>
            <person name="Fistarol G.O."/>
            <person name="Salomon P.S."/>
            <person name="Sawabe T."/>
            <person name="Mino S."/>
            <person name="Hosokawa M."/>
            <person name="Miyashita H."/>
            <person name="Maruyama F."/>
            <person name="van Verk M.C."/>
            <person name="Dutilh B.E."/>
            <person name="Thompson C.C."/>
            <person name="Thompson F.L."/>
        </authorList>
    </citation>
    <scope>NUCLEOTIDE SEQUENCE [LARGE SCALE GENOMIC DNA]</scope>
    <source>
        <strain evidence="1 2">CCMR0081</strain>
    </source>
</reference>
<name>A0A6M0RDM8_9CYAN</name>
<gene>
    <name evidence="1" type="ORF">DXZ20_01470</name>
</gene>
<dbReference type="SUPFAM" id="SSF54909">
    <property type="entry name" value="Dimeric alpha+beta barrel"/>
    <property type="match status" value="1"/>
</dbReference>
<dbReference type="Proteomes" id="UP000481033">
    <property type="component" value="Unassembled WGS sequence"/>
</dbReference>
<organism evidence="1 2">
    <name type="scientific">Adonisia turfae CCMR0081</name>
    <dbReference type="NCBI Taxonomy" id="2292702"/>
    <lineage>
        <taxon>Bacteria</taxon>
        <taxon>Bacillati</taxon>
        <taxon>Cyanobacteriota</taxon>
        <taxon>Adonisia</taxon>
        <taxon>Adonisia turfae</taxon>
    </lineage>
</organism>
<sequence length="96" mass="11024">MSTKVLIESTVKAGSMDTLTPFLAANLPNVRGFSGCLQVTVYFDSETQRMIFDEEWLTIEHHQRYINAITQNGVLNKLAHFLESPPNIKYFDRMEI</sequence>
<dbReference type="AlphaFoldDB" id="A0A6M0RDM8"/>
<keyword evidence="1" id="KW-0503">Monooxygenase</keyword>
<protein>
    <submittedName>
        <fullName evidence="1">Antibiotic biosynthesis monooxygenase</fullName>
    </submittedName>
</protein>
<keyword evidence="1" id="KW-0560">Oxidoreductase</keyword>
<dbReference type="EMBL" id="QXHD01000003">
    <property type="protein sequence ID" value="NEZ54387.1"/>
    <property type="molecule type" value="Genomic_DNA"/>
</dbReference>
<dbReference type="GO" id="GO:0004497">
    <property type="term" value="F:monooxygenase activity"/>
    <property type="evidence" value="ECO:0007669"/>
    <property type="project" value="UniProtKB-KW"/>
</dbReference>
<dbReference type="Gene3D" id="3.30.70.100">
    <property type="match status" value="1"/>
</dbReference>
<evidence type="ECO:0000313" key="2">
    <source>
        <dbReference type="Proteomes" id="UP000481033"/>
    </source>
</evidence>
<dbReference type="InterPro" id="IPR011008">
    <property type="entry name" value="Dimeric_a/b-barrel"/>
</dbReference>
<keyword evidence="2" id="KW-1185">Reference proteome</keyword>
<proteinExistence type="predicted"/>